<feature type="transmembrane region" description="Helical" evidence="6">
    <location>
        <begin position="97"/>
        <end position="118"/>
    </location>
</feature>
<feature type="transmembrane region" description="Helical" evidence="6">
    <location>
        <begin position="39"/>
        <end position="60"/>
    </location>
</feature>
<gene>
    <name evidence="7" type="ORF">WGH24286_00397</name>
</gene>
<accession>A0ABM8Z939</accession>
<dbReference type="Pfam" id="PF07690">
    <property type="entry name" value="MFS_1"/>
    <property type="match status" value="1"/>
</dbReference>
<organism evidence="7 8">
    <name type="scientific">Periweissella ghanensis</name>
    <dbReference type="NCBI Taxonomy" id="467997"/>
    <lineage>
        <taxon>Bacteria</taxon>
        <taxon>Bacillati</taxon>
        <taxon>Bacillota</taxon>
        <taxon>Bacilli</taxon>
        <taxon>Lactobacillales</taxon>
        <taxon>Lactobacillaceae</taxon>
        <taxon>Periweissella</taxon>
    </lineage>
</organism>
<keyword evidence="8" id="KW-1185">Reference proteome</keyword>
<sequence length="392" mass="43521">MLAKQNRILLPLTAGLNAFNSLLLGIGGLLIIRQLSHSFLLYGVVSAISSIAIIGSTIFIGAKIDTLDKRKVFITVNCIAIILLLLLVQFWGSSRFLIYFMGFDLLMGFLSLFAGIAFSGSIKEFTVPEQLDQVVSRISTSRMVGILASMGTVFLYATSSHLIPYLLETVAIATFISIISSLFIKRATTTVIQNTTSLTLRNIKHASLQIWHDELIKSMIMINIFILTIQSAFNGFIIFFWSTIDPNYSKLSSLLIAYAVGIGIGYLALRINQNGLRMLLMLVTISCALLYAFVQSESTLIAVIISIMAVSLPVENWTQRNIIKYSDVRVQGLREGYVSFFSAILDTLFSTVIAGVLQVLHHENDFFLLLIVLGTIIFVYYNNKIKQLKKAI</sequence>
<feature type="transmembrane region" description="Helical" evidence="6">
    <location>
        <begin position="300"/>
        <end position="317"/>
    </location>
</feature>
<feature type="transmembrane region" description="Helical" evidence="6">
    <location>
        <begin position="139"/>
        <end position="157"/>
    </location>
</feature>
<evidence type="ECO:0000256" key="3">
    <source>
        <dbReference type="ARBA" id="ARBA00022692"/>
    </source>
</evidence>
<evidence type="ECO:0000313" key="8">
    <source>
        <dbReference type="Proteomes" id="UP000789719"/>
    </source>
</evidence>
<dbReference type="Gene3D" id="1.20.1250.20">
    <property type="entry name" value="MFS general substrate transporter like domains"/>
    <property type="match status" value="1"/>
</dbReference>
<dbReference type="RefSeq" id="WP_230098088.1">
    <property type="nucleotide sequence ID" value="NZ_CAKKNT010000003.1"/>
</dbReference>
<comment type="caution">
    <text evidence="7">The sequence shown here is derived from an EMBL/GenBank/DDBJ whole genome shotgun (WGS) entry which is preliminary data.</text>
</comment>
<feature type="transmembrane region" description="Helical" evidence="6">
    <location>
        <begin position="72"/>
        <end position="91"/>
    </location>
</feature>
<dbReference type="Proteomes" id="UP000789719">
    <property type="component" value="Unassembled WGS sequence"/>
</dbReference>
<comment type="subcellular location">
    <subcellularLocation>
        <location evidence="1">Cell membrane</location>
        <topology evidence="1">Multi-pass membrane protein</topology>
    </subcellularLocation>
</comment>
<evidence type="ECO:0000256" key="1">
    <source>
        <dbReference type="ARBA" id="ARBA00004651"/>
    </source>
</evidence>
<dbReference type="InterPro" id="IPR011701">
    <property type="entry name" value="MFS"/>
</dbReference>
<proteinExistence type="predicted"/>
<feature type="transmembrane region" description="Helical" evidence="6">
    <location>
        <begin position="366"/>
        <end position="383"/>
    </location>
</feature>
<feature type="transmembrane region" description="Helical" evidence="6">
    <location>
        <begin position="163"/>
        <end position="184"/>
    </location>
</feature>
<evidence type="ECO:0000256" key="4">
    <source>
        <dbReference type="ARBA" id="ARBA00022989"/>
    </source>
</evidence>
<feature type="transmembrane region" description="Helical" evidence="6">
    <location>
        <begin position="220"/>
        <end position="242"/>
    </location>
</feature>
<dbReference type="PANTHER" id="PTHR23513">
    <property type="entry name" value="INTEGRAL MEMBRANE EFFLUX PROTEIN-RELATED"/>
    <property type="match status" value="1"/>
</dbReference>
<dbReference type="SUPFAM" id="SSF103473">
    <property type="entry name" value="MFS general substrate transporter"/>
    <property type="match status" value="1"/>
</dbReference>
<protein>
    <recommendedName>
        <fullName evidence="9">MFS transporter</fullName>
    </recommendedName>
</protein>
<evidence type="ECO:0000256" key="2">
    <source>
        <dbReference type="ARBA" id="ARBA00022475"/>
    </source>
</evidence>
<feature type="transmembrane region" description="Helical" evidence="6">
    <location>
        <begin position="248"/>
        <end position="269"/>
    </location>
</feature>
<dbReference type="PANTHER" id="PTHR23513:SF6">
    <property type="entry name" value="MAJOR FACILITATOR SUPERFAMILY ASSOCIATED DOMAIN-CONTAINING PROTEIN"/>
    <property type="match status" value="1"/>
</dbReference>
<reference evidence="7 8" key="1">
    <citation type="submission" date="2021-11" db="EMBL/GenBank/DDBJ databases">
        <authorList>
            <person name="Depoorter E."/>
        </authorList>
    </citation>
    <scope>NUCLEOTIDE SEQUENCE [LARGE SCALE GENOMIC DNA]</scope>
    <source>
        <strain evidence="7 8">LMG 24286</strain>
    </source>
</reference>
<dbReference type="EMBL" id="CAKKNT010000003">
    <property type="protein sequence ID" value="CAH0417981.1"/>
    <property type="molecule type" value="Genomic_DNA"/>
</dbReference>
<keyword evidence="2" id="KW-1003">Cell membrane</keyword>
<evidence type="ECO:0008006" key="9">
    <source>
        <dbReference type="Google" id="ProtNLM"/>
    </source>
</evidence>
<evidence type="ECO:0000256" key="6">
    <source>
        <dbReference type="SAM" id="Phobius"/>
    </source>
</evidence>
<dbReference type="InterPro" id="IPR036259">
    <property type="entry name" value="MFS_trans_sf"/>
</dbReference>
<feature type="transmembrane region" description="Helical" evidence="6">
    <location>
        <begin position="337"/>
        <end position="360"/>
    </location>
</feature>
<evidence type="ECO:0000256" key="5">
    <source>
        <dbReference type="ARBA" id="ARBA00023136"/>
    </source>
</evidence>
<feature type="transmembrane region" description="Helical" evidence="6">
    <location>
        <begin position="276"/>
        <end position="294"/>
    </location>
</feature>
<keyword evidence="5 6" id="KW-0472">Membrane</keyword>
<evidence type="ECO:0000313" key="7">
    <source>
        <dbReference type="EMBL" id="CAH0417981.1"/>
    </source>
</evidence>
<keyword evidence="4 6" id="KW-1133">Transmembrane helix</keyword>
<feature type="transmembrane region" description="Helical" evidence="6">
    <location>
        <begin position="12"/>
        <end position="33"/>
    </location>
</feature>
<name>A0ABM8Z939_9LACO</name>
<keyword evidence="3 6" id="KW-0812">Transmembrane</keyword>